<keyword evidence="2 7" id="KW-0813">Transport</keyword>
<evidence type="ECO:0000256" key="3">
    <source>
        <dbReference type="ARBA" id="ARBA00022452"/>
    </source>
</evidence>
<evidence type="ECO:0000256" key="7">
    <source>
        <dbReference type="PROSITE-ProRule" id="PRU01360"/>
    </source>
</evidence>
<proteinExistence type="inferred from homology"/>
<dbReference type="PROSITE" id="PS52016">
    <property type="entry name" value="TONB_DEPENDENT_REC_3"/>
    <property type="match status" value="1"/>
</dbReference>
<dbReference type="InterPro" id="IPR012910">
    <property type="entry name" value="Plug_dom"/>
</dbReference>
<gene>
    <name evidence="10" type="ORF">BC792_10150</name>
</gene>
<dbReference type="SUPFAM" id="SSF56935">
    <property type="entry name" value="Porins"/>
    <property type="match status" value="1"/>
</dbReference>
<keyword evidence="5 7" id="KW-0472">Membrane</keyword>
<dbReference type="InterPro" id="IPR023996">
    <property type="entry name" value="TonB-dep_OMP_SusC/RagA"/>
</dbReference>
<evidence type="ECO:0000313" key="11">
    <source>
        <dbReference type="Proteomes" id="UP000325105"/>
    </source>
</evidence>
<comment type="subcellular location">
    <subcellularLocation>
        <location evidence="1 7">Cell outer membrane</location>
        <topology evidence="1 7">Multi-pass membrane protein</topology>
    </subcellularLocation>
</comment>
<dbReference type="AlphaFoldDB" id="A0A5S5DTR2"/>
<evidence type="ECO:0000259" key="9">
    <source>
        <dbReference type="Pfam" id="PF07715"/>
    </source>
</evidence>
<keyword evidence="11" id="KW-1185">Reference proteome</keyword>
<dbReference type="RefSeq" id="WP_148906980.1">
    <property type="nucleotide sequence ID" value="NZ_VNHX01000001.1"/>
</dbReference>
<evidence type="ECO:0000313" key="10">
    <source>
        <dbReference type="EMBL" id="TYP98396.1"/>
    </source>
</evidence>
<evidence type="ECO:0000256" key="4">
    <source>
        <dbReference type="ARBA" id="ARBA00022692"/>
    </source>
</evidence>
<dbReference type="NCBIfam" id="TIGR04056">
    <property type="entry name" value="OMP_RagA_SusC"/>
    <property type="match status" value="1"/>
</dbReference>
<dbReference type="InterPro" id="IPR036942">
    <property type="entry name" value="Beta-barrel_TonB_sf"/>
</dbReference>
<dbReference type="InterPro" id="IPR008969">
    <property type="entry name" value="CarboxyPept-like_regulatory"/>
</dbReference>
<keyword evidence="8" id="KW-0732">Signal</keyword>
<evidence type="ECO:0000256" key="5">
    <source>
        <dbReference type="ARBA" id="ARBA00023136"/>
    </source>
</evidence>
<keyword evidence="4 7" id="KW-0812">Transmembrane</keyword>
<feature type="signal peptide" evidence="8">
    <location>
        <begin position="1"/>
        <end position="21"/>
    </location>
</feature>
<dbReference type="InterPro" id="IPR039426">
    <property type="entry name" value="TonB-dep_rcpt-like"/>
</dbReference>
<evidence type="ECO:0000256" key="6">
    <source>
        <dbReference type="ARBA" id="ARBA00023237"/>
    </source>
</evidence>
<dbReference type="Pfam" id="PF07715">
    <property type="entry name" value="Plug"/>
    <property type="match status" value="1"/>
</dbReference>
<keyword evidence="6 7" id="KW-0998">Cell outer membrane</keyword>
<protein>
    <submittedName>
        <fullName evidence="10">TonB-linked SusC/RagA family outer membrane protein</fullName>
    </submittedName>
</protein>
<evidence type="ECO:0000256" key="8">
    <source>
        <dbReference type="SAM" id="SignalP"/>
    </source>
</evidence>
<dbReference type="Gene3D" id="3.55.50.30">
    <property type="match status" value="1"/>
</dbReference>
<dbReference type="Pfam" id="PF13715">
    <property type="entry name" value="CarbopepD_reg_2"/>
    <property type="match status" value="1"/>
</dbReference>
<sequence>MKLTILLTILSIFKLSASGFAQNISLKAVNSPLINVMRSVQKQSGMPFLLNGKDIASTRITADIQHQSLEKTLTLLFKDRPIAWEISDGTIILKRTARPLGEAASRSLPQERIVRGKVTDEQGQPIQGASVQILGTSTGTTTDENGNFTISVNADNNVLQTTYVGFQRSETAVGDRQVVHITLKASFDDLDEVVVVGYGTQKKKLTTGATVQVKGEDLQRLSTPNILEALQSQSPGVQITQNSGMPGESFKVTIRGLGTIGNSSPLYVIDGVPGGDINMLNPSDIESIDVLKDAASAAIYGSRAANGVVLVTTKQGKEGKMTVHIDNYVGLQNAYKLPSLLTAKEYMAIQDERRFNEGAEPYNWAELIPKQYEQIMRGTWNGTNWLKEIHNDNAVLQNSSVNMLGGSDQSRFSLGYSITNREGIMGVPVEPHFQRHTARINSEHILLKNDEFNIITFGENVNYGFSKRSGIGIGNIYWNDIHNMLVGNPLLPLLNDNGGYYDLASKEADGWVFDGATANPVAEMYYRRGHNLSKSHNLSVNAYLEIQPIKNLVFRSNFGYRLNASSYRQYTPTYALSTTLTNAVDDISQNQGLGYNLLLENTLRYRMDPREDHQLDLVIGQSVEKTGLGEDLSVVTANSSFPGQWNKAWVSNAQGYAGFIPTVGGVHWPEGSIASFFGRANYNIKETYMASFTLRADGSSNFAKGNRWGYFPSASAGWVITNEEFLRDNGWMDFMKLRASWGQNGNANIAPFQYLATIAIDAKNGYYFGNNKSTLNRGAYPDILANPDISWETSEQLNIGFDSRFLNNKLSVVFDWYKKTTKDWLVQAPVLAIYGTSAPFINGGDVENKGIEFGLNWTETSGDFRYGIGINGAYNKNKVLRIANLEGIIHGQPDVLSQGTKEMYRAQVGYPIGYFYGFQTDGIFQTQEQIDALRATGLGVLPNAQPGDVIFVDSNRDGAITDDDKVMIGNPHPDFSGGLNLNFGYRGFDLSLTAIGSFGHQIAKSYRSFADSPLQNYTTEIFERWHGEGTSNKLPRLTSGSHTNNQYISDIYIENGDFVKIQNITLGYDFRKLWNKSPFSQLRMYATVQNLLTLTGYSGMDPEIGYGYDESWVTGIDLGFYPQPRTVMFGLNLKF</sequence>
<accession>A0A5S5DTR2</accession>
<feature type="domain" description="TonB-dependent receptor plug" evidence="9">
    <location>
        <begin position="204"/>
        <end position="308"/>
    </location>
</feature>
<comment type="caution">
    <text evidence="10">The sequence shown here is derived from an EMBL/GenBank/DDBJ whole genome shotgun (WGS) entry which is preliminary data.</text>
</comment>
<name>A0A5S5DTR2_9SPHI</name>
<dbReference type="Gene3D" id="2.40.170.20">
    <property type="entry name" value="TonB-dependent receptor, beta-barrel domain"/>
    <property type="match status" value="1"/>
</dbReference>
<evidence type="ECO:0000256" key="1">
    <source>
        <dbReference type="ARBA" id="ARBA00004571"/>
    </source>
</evidence>
<feature type="chain" id="PRO_5024315701" evidence="8">
    <location>
        <begin position="22"/>
        <end position="1135"/>
    </location>
</feature>
<dbReference type="InterPro" id="IPR037066">
    <property type="entry name" value="Plug_dom_sf"/>
</dbReference>
<dbReference type="NCBIfam" id="TIGR04057">
    <property type="entry name" value="SusC_RagA_signa"/>
    <property type="match status" value="1"/>
</dbReference>
<organism evidence="10 11">
    <name type="scientific">Sphingobacterium allocomposti</name>
    <dbReference type="NCBI Taxonomy" id="415956"/>
    <lineage>
        <taxon>Bacteria</taxon>
        <taxon>Pseudomonadati</taxon>
        <taxon>Bacteroidota</taxon>
        <taxon>Sphingobacteriia</taxon>
        <taxon>Sphingobacteriales</taxon>
        <taxon>Sphingobacteriaceae</taxon>
        <taxon>Sphingobacterium</taxon>
    </lineage>
</organism>
<dbReference type="OrthoDB" id="9768177at2"/>
<comment type="similarity">
    <text evidence="7">Belongs to the TonB-dependent receptor family.</text>
</comment>
<dbReference type="SUPFAM" id="SSF49464">
    <property type="entry name" value="Carboxypeptidase regulatory domain-like"/>
    <property type="match status" value="1"/>
</dbReference>
<evidence type="ECO:0000256" key="2">
    <source>
        <dbReference type="ARBA" id="ARBA00022448"/>
    </source>
</evidence>
<dbReference type="EMBL" id="VNHX01000001">
    <property type="protein sequence ID" value="TYP98396.1"/>
    <property type="molecule type" value="Genomic_DNA"/>
</dbReference>
<keyword evidence="3 7" id="KW-1134">Transmembrane beta strand</keyword>
<dbReference type="GO" id="GO:0009279">
    <property type="term" value="C:cell outer membrane"/>
    <property type="evidence" value="ECO:0007669"/>
    <property type="project" value="UniProtKB-SubCell"/>
</dbReference>
<dbReference type="InterPro" id="IPR023997">
    <property type="entry name" value="TonB-dep_OMP_SusC/RagA_CS"/>
</dbReference>
<reference evidence="10 11" key="1">
    <citation type="submission" date="2019-07" db="EMBL/GenBank/DDBJ databases">
        <title>Genomic Encyclopedia of Archaeal and Bacterial Type Strains, Phase II (KMG-II): from individual species to whole genera.</title>
        <authorList>
            <person name="Goeker M."/>
        </authorList>
    </citation>
    <scope>NUCLEOTIDE SEQUENCE [LARGE SCALE GENOMIC DNA]</scope>
    <source>
        <strain evidence="10 11">DSM 18850</strain>
    </source>
</reference>
<dbReference type="Proteomes" id="UP000325105">
    <property type="component" value="Unassembled WGS sequence"/>
</dbReference>
<dbReference type="Gene3D" id="2.60.40.1120">
    <property type="entry name" value="Carboxypeptidase-like, regulatory domain"/>
    <property type="match status" value="1"/>
</dbReference>
<dbReference type="Gene3D" id="2.170.130.10">
    <property type="entry name" value="TonB-dependent receptor, plug domain"/>
    <property type="match status" value="1"/>
</dbReference>